<name>K9TNJ8_9CYAN</name>
<gene>
    <name evidence="2" type="ORF">Oscil6304_4612</name>
</gene>
<reference evidence="2 3" key="1">
    <citation type="submission" date="2012-06" db="EMBL/GenBank/DDBJ databases">
        <title>Finished chromosome of genome of Oscillatoria acuminata PCC 6304.</title>
        <authorList>
            <consortium name="US DOE Joint Genome Institute"/>
            <person name="Gugger M."/>
            <person name="Coursin T."/>
            <person name="Rippka R."/>
            <person name="Tandeau De Marsac N."/>
            <person name="Huntemann M."/>
            <person name="Wei C.-L."/>
            <person name="Han J."/>
            <person name="Detter J.C."/>
            <person name="Han C."/>
            <person name="Tapia R."/>
            <person name="Davenport K."/>
            <person name="Daligault H."/>
            <person name="Erkkila T."/>
            <person name="Gu W."/>
            <person name="Munk A.C.C."/>
            <person name="Teshima H."/>
            <person name="Xu Y."/>
            <person name="Chain P."/>
            <person name="Chen A."/>
            <person name="Krypides N."/>
            <person name="Mavromatis K."/>
            <person name="Markowitz V."/>
            <person name="Szeto E."/>
            <person name="Ivanova N."/>
            <person name="Mikhailova N."/>
            <person name="Ovchinnikova G."/>
            <person name="Pagani I."/>
            <person name="Pati A."/>
            <person name="Goodwin L."/>
            <person name="Peters L."/>
            <person name="Pitluck S."/>
            <person name="Woyke T."/>
            <person name="Kerfeld C."/>
        </authorList>
    </citation>
    <scope>NUCLEOTIDE SEQUENCE [LARGE SCALE GENOMIC DNA]</scope>
    <source>
        <strain evidence="2 3">PCC 6304</strain>
    </source>
</reference>
<dbReference type="HOGENOM" id="CLU_046248_1_0_3"/>
<dbReference type="Pfam" id="PF14239">
    <property type="entry name" value="RRXRR"/>
    <property type="match status" value="1"/>
</dbReference>
<evidence type="ECO:0000259" key="1">
    <source>
        <dbReference type="Pfam" id="PF14239"/>
    </source>
</evidence>
<keyword evidence="3" id="KW-1185">Reference proteome</keyword>
<protein>
    <recommendedName>
        <fullName evidence="1">RRXRR domain-containing protein</fullName>
    </recommendedName>
</protein>
<feature type="domain" description="RRXRR" evidence="1">
    <location>
        <begin position="7"/>
        <end position="171"/>
    </location>
</feature>
<dbReference type="EMBL" id="CP003607">
    <property type="protein sequence ID" value="AFY84125.1"/>
    <property type="molecule type" value="Genomic_DNA"/>
</dbReference>
<dbReference type="InParanoid" id="K9TNJ8"/>
<dbReference type="KEGG" id="oac:Oscil6304_4612"/>
<dbReference type="STRING" id="56110.Oscil6304_4612"/>
<accession>K9TNJ8</accession>
<evidence type="ECO:0000313" key="2">
    <source>
        <dbReference type="EMBL" id="AFY84125.1"/>
    </source>
</evidence>
<dbReference type="Proteomes" id="UP000010367">
    <property type="component" value="Chromosome"/>
</dbReference>
<dbReference type="RefSeq" id="WP_015150744.1">
    <property type="nucleotide sequence ID" value="NC_019693.1"/>
</dbReference>
<dbReference type="eggNOG" id="COG1403">
    <property type="taxonomic scope" value="Bacteria"/>
</dbReference>
<proteinExistence type="predicted"/>
<evidence type="ECO:0000313" key="3">
    <source>
        <dbReference type="Proteomes" id="UP000010367"/>
    </source>
</evidence>
<dbReference type="InterPro" id="IPR025938">
    <property type="entry name" value="RRXRR_dom"/>
</dbReference>
<dbReference type="PATRIC" id="fig|56110.3.peg.5599"/>
<sequence>MNPKTRIPVLAPDNTPLMPTLYRRAQQWVDTGKAKWVSNDLNIKQVRLLQEPSSRNAQLIVIGIDPGKKFSGVAVQSSQFTLFTAHLILPFPSITKKMTGRRILRRARRGRRINRKVVFHLGAHRQKRFDNRRQKKLVPSIHANRAFELRLVKELMRLFPVSTIVYEYIQAKGDKAFSPVMVGQKVMLGWLGKLGSVVTQFGWKTANIRNYLGLVKQKTDKSAQTPKTHAVDGIALAASQFVDYKAFHRLREHGHHWVGSVRLTPSPFLVIGRPNLFRRQLHFENFSKSGIRKRKGGTITPFGFRSGDFVQAQKAGKTYRGWIGGFSEVNKVVWCLRPQLASDWTVFSKQSPVNQTEYKTMCRVNPLADSRRGVGRRYPSPTCKRGWGSAAKSC</sequence>
<organism evidence="2 3">
    <name type="scientific">Oscillatoria acuminata PCC 6304</name>
    <dbReference type="NCBI Taxonomy" id="56110"/>
    <lineage>
        <taxon>Bacteria</taxon>
        <taxon>Bacillati</taxon>
        <taxon>Cyanobacteriota</taxon>
        <taxon>Cyanophyceae</taxon>
        <taxon>Oscillatoriophycideae</taxon>
        <taxon>Oscillatoriales</taxon>
        <taxon>Oscillatoriaceae</taxon>
        <taxon>Oscillatoria</taxon>
    </lineage>
</organism>
<dbReference type="AlphaFoldDB" id="K9TNJ8"/>